<feature type="region of interest" description="Disordered" evidence="2">
    <location>
        <begin position="539"/>
        <end position="597"/>
    </location>
</feature>
<evidence type="ECO:0000313" key="4">
    <source>
        <dbReference type="Proteomes" id="UP000006906"/>
    </source>
</evidence>
<gene>
    <name evidence="3" type="ORF">CHLRE_14g619750v5</name>
</gene>
<comment type="subcellular location">
    <subcellularLocation>
        <location evidence="1">Cytoplasm</location>
        <location evidence="1">Cytoskeleton</location>
        <location evidence="1">Cilium axoneme</location>
    </subcellularLocation>
</comment>
<evidence type="ECO:0000256" key="1">
    <source>
        <dbReference type="ARBA" id="ARBA00004430"/>
    </source>
</evidence>
<dbReference type="InParanoid" id="A0A2K3CXV8"/>
<dbReference type="GeneID" id="66056229"/>
<organism evidence="3 4">
    <name type="scientific">Chlamydomonas reinhardtii</name>
    <name type="common">Chlamydomonas smithii</name>
    <dbReference type="NCBI Taxonomy" id="3055"/>
    <lineage>
        <taxon>Eukaryota</taxon>
        <taxon>Viridiplantae</taxon>
        <taxon>Chlorophyta</taxon>
        <taxon>core chlorophytes</taxon>
        <taxon>Chlorophyceae</taxon>
        <taxon>CS clade</taxon>
        <taxon>Chlamydomonadales</taxon>
        <taxon>Chlamydomonadaceae</taxon>
        <taxon>Chlamydomonas</taxon>
    </lineage>
</organism>
<reference evidence="3 4" key="1">
    <citation type="journal article" date="2007" name="Science">
        <title>The Chlamydomonas genome reveals the evolution of key animal and plant functions.</title>
        <authorList>
            <person name="Merchant S.S."/>
            <person name="Prochnik S.E."/>
            <person name="Vallon O."/>
            <person name="Harris E.H."/>
            <person name="Karpowicz S.J."/>
            <person name="Witman G.B."/>
            <person name="Terry A."/>
            <person name="Salamov A."/>
            <person name="Fritz-Laylin L.K."/>
            <person name="Marechal-Drouard L."/>
            <person name="Marshall W.F."/>
            <person name="Qu L.H."/>
            <person name="Nelson D.R."/>
            <person name="Sanderfoot A.A."/>
            <person name="Spalding M.H."/>
            <person name="Kapitonov V.V."/>
            <person name="Ren Q."/>
            <person name="Ferris P."/>
            <person name="Lindquist E."/>
            <person name="Shapiro H."/>
            <person name="Lucas S.M."/>
            <person name="Grimwood J."/>
            <person name="Schmutz J."/>
            <person name="Cardol P."/>
            <person name="Cerutti H."/>
            <person name="Chanfreau G."/>
            <person name="Chen C.L."/>
            <person name="Cognat V."/>
            <person name="Croft M.T."/>
            <person name="Dent R."/>
            <person name="Dutcher S."/>
            <person name="Fernandez E."/>
            <person name="Fukuzawa H."/>
            <person name="Gonzalez-Ballester D."/>
            <person name="Gonzalez-Halphen D."/>
            <person name="Hallmann A."/>
            <person name="Hanikenne M."/>
            <person name="Hippler M."/>
            <person name="Inwood W."/>
            <person name="Jabbari K."/>
            <person name="Kalanon M."/>
            <person name="Kuras R."/>
            <person name="Lefebvre P.A."/>
            <person name="Lemaire S.D."/>
            <person name="Lobanov A.V."/>
            <person name="Lohr M."/>
            <person name="Manuell A."/>
            <person name="Meier I."/>
            <person name="Mets L."/>
            <person name="Mittag M."/>
            <person name="Mittelmeier T."/>
            <person name="Moroney J.V."/>
            <person name="Moseley J."/>
            <person name="Napoli C."/>
            <person name="Nedelcu A.M."/>
            <person name="Niyogi K."/>
            <person name="Novoselov S.V."/>
            <person name="Paulsen I.T."/>
            <person name="Pazour G."/>
            <person name="Purton S."/>
            <person name="Ral J.P."/>
            <person name="Riano-Pachon D.M."/>
            <person name="Riekhof W."/>
            <person name="Rymarquis L."/>
            <person name="Schroda M."/>
            <person name="Stern D."/>
            <person name="Umen J."/>
            <person name="Willows R."/>
            <person name="Wilson N."/>
            <person name="Zimmer S.L."/>
            <person name="Allmer J."/>
            <person name="Balk J."/>
            <person name="Bisova K."/>
            <person name="Chen C.J."/>
            <person name="Elias M."/>
            <person name="Gendler K."/>
            <person name="Hauser C."/>
            <person name="Lamb M.R."/>
            <person name="Ledford H."/>
            <person name="Long J.C."/>
            <person name="Minagawa J."/>
            <person name="Page M.D."/>
            <person name="Pan J."/>
            <person name="Pootakham W."/>
            <person name="Roje S."/>
            <person name="Rose A."/>
            <person name="Stahlberg E."/>
            <person name="Terauchi A.M."/>
            <person name="Yang P."/>
            <person name="Ball S."/>
            <person name="Bowler C."/>
            <person name="Dieckmann C.L."/>
            <person name="Gladyshev V.N."/>
            <person name="Green P."/>
            <person name="Jorgensen R."/>
            <person name="Mayfield S."/>
            <person name="Mueller-Roeber B."/>
            <person name="Rajamani S."/>
            <person name="Sayre R.T."/>
            <person name="Brokstein P."/>
            <person name="Dubchak I."/>
            <person name="Goodstein D."/>
            <person name="Hornick L."/>
            <person name="Huang Y.W."/>
            <person name="Jhaveri J."/>
            <person name="Luo Y."/>
            <person name="Martinez D."/>
            <person name="Ngau W.C."/>
            <person name="Otillar B."/>
            <person name="Poliakov A."/>
            <person name="Porter A."/>
            <person name="Szajkowski L."/>
            <person name="Werner G."/>
            <person name="Zhou K."/>
            <person name="Grigoriev I.V."/>
            <person name="Rokhsar D.S."/>
            <person name="Grossman A.R."/>
        </authorList>
    </citation>
    <scope>NUCLEOTIDE SEQUENCE [LARGE SCALE GENOMIC DNA]</scope>
    <source>
        <strain evidence="4">CC-503</strain>
    </source>
</reference>
<dbReference type="ExpressionAtlas" id="A0A2K3CXV8">
    <property type="expression patterns" value="differential"/>
</dbReference>
<feature type="compositionally biased region" description="Gly residues" evidence="2">
    <location>
        <begin position="759"/>
        <end position="772"/>
    </location>
</feature>
<accession>A0A2K3CXV8</accession>
<evidence type="ECO:0000313" key="3">
    <source>
        <dbReference type="EMBL" id="PNW73125.1"/>
    </source>
</evidence>
<dbReference type="Gene3D" id="3.80.10.10">
    <property type="entry name" value="Ribonuclease Inhibitor"/>
    <property type="match status" value="1"/>
</dbReference>
<feature type="compositionally biased region" description="Gly residues" evidence="2">
    <location>
        <begin position="540"/>
        <end position="549"/>
    </location>
</feature>
<evidence type="ECO:0000256" key="2">
    <source>
        <dbReference type="SAM" id="MobiDB-lite"/>
    </source>
</evidence>
<dbReference type="Proteomes" id="UP000006906">
    <property type="component" value="Chromosome 14"/>
</dbReference>
<dbReference type="RefSeq" id="XP_042916832.1">
    <property type="nucleotide sequence ID" value="XM_043070159.1"/>
</dbReference>
<dbReference type="InterPro" id="IPR032675">
    <property type="entry name" value="LRR_dom_sf"/>
</dbReference>
<name>A0A2K3CXV8_CHLRE</name>
<feature type="region of interest" description="Disordered" evidence="2">
    <location>
        <begin position="281"/>
        <end position="301"/>
    </location>
</feature>
<dbReference type="EMBL" id="CM008975">
    <property type="protein sequence ID" value="PNW73125.1"/>
    <property type="molecule type" value="Genomic_DNA"/>
</dbReference>
<dbReference type="SUPFAM" id="SSF52047">
    <property type="entry name" value="RNI-like"/>
    <property type="match status" value="1"/>
</dbReference>
<sequence length="833" mass="86247">MEPPMRLLDLLSLPTTARELILGGKFTKYASGYRAVCKDFKDAFDSTVSEAHLKLGEEAVERLANGQASPLARFPGCVNLTIHLDKYDDYELLTGLALFGTTPEARQRLTRVCIVKHHHGPINSLRIVEVLLASQLSGLEELELDVSGNLPDNGDAAQSSARLAILSARLAEGLPRLRRLRLPVCSAKDLEHLRPLSGCAQLRELVLVMQLGGEATTRGLEVLQQLSQLEQLTLRVFDLSSERSREFMQQLMSSHRPPGVRRLTLLLNTYPYGGACITYQQPHPPPPRPPRPPAVGLAMPSTAAAAQGAGAGAAAAATAMPPGPSSASAATAAGALLATVPGAPLSQMHRVELNGFCHRQLETPAVVLAAADRLGQRSIPELVIDKLIMHQSGSTHLRPDEALPQLMPQLVARCLRVEWRCLSLARGQRMSFISPVLALLGLPQSLELNHGEWSWRDDVMGVGSGYRQAAAMASAAAASATAAGAATTAGATAAAGAAGSAAAEQPPRPPLDLDLSTVDSEWVVRKALDRLWARRLGKQAGQGGDGASFGDGCSSDDGCSSHDSDGSDDDSGSDSDSGSSSSGAAAAAGGSGSGGSSAHVGGVGPALVILRGVLPPQQGGCDSFWYDYNWEAALRKCFGRLDQSTKRRVSGPCARVVIVPPARTAMVECASRTDAAALLALLRPGMERRVAVVPVPPGESAIPHYHLRQCVSEVLLQVWARSGGPGEGAGSSSDAKGGGAGKRGGSSTGGSAGSSIDAGVGGGAEGSSSTGGGAGGCSGVGDGGGLGSIADAGGGSSGRQRAMLSVELQERLDELLELDAQVDEMWDVHKALY</sequence>
<dbReference type="KEGG" id="cre:CHLRE_14g619750v5"/>
<protein>
    <submittedName>
        <fullName evidence="3">Uncharacterized protein</fullName>
    </submittedName>
</protein>
<dbReference type="GO" id="GO:0005930">
    <property type="term" value="C:axoneme"/>
    <property type="evidence" value="ECO:0007669"/>
    <property type="project" value="UniProtKB-SubCell"/>
</dbReference>
<feature type="compositionally biased region" description="Low complexity" evidence="2">
    <location>
        <begin position="574"/>
        <end position="588"/>
    </location>
</feature>
<feature type="region of interest" description="Disordered" evidence="2">
    <location>
        <begin position="723"/>
        <end position="772"/>
    </location>
</feature>
<dbReference type="AlphaFoldDB" id="A0A2K3CXV8"/>
<dbReference type="Gramene" id="PNW73125">
    <property type="protein sequence ID" value="PNW73125"/>
    <property type="gene ID" value="CHLRE_14g619750v5"/>
</dbReference>
<keyword evidence="4" id="KW-1185">Reference proteome</keyword>
<proteinExistence type="predicted"/>
<feature type="compositionally biased region" description="Pro residues" evidence="2">
    <location>
        <begin position="282"/>
        <end position="293"/>
    </location>
</feature>
<feature type="compositionally biased region" description="Gly residues" evidence="2">
    <location>
        <begin position="736"/>
        <end position="752"/>
    </location>
</feature>